<accession>A0A4T0UNG7</accession>
<gene>
    <name evidence="1" type="ORF">E5K04_12450</name>
</gene>
<name>A0A4T0UNG7_9NEIS</name>
<dbReference type="AlphaFoldDB" id="A0A4T0UNG7"/>
<sequence>MFENFIDEDKVTASLLMQLFALASIETDILEVGDFTAYVFDQKIFVTVDTEYKRIDFRSYYQLTTKSDRLKKLNLVNRMNAQFVSGRFFVEEDEFLTGAAIVNYVGGVSALAVLETMKIFAAGMAKTEEMDVDGLLL</sequence>
<protein>
    <recommendedName>
        <fullName evidence="3">YbjN domain-containing protein</fullName>
    </recommendedName>
</protein>
<evidence type="ECO:0008006" key="3">
    <source>
        <dbReference type="Google" id="ProtNLM"/>
    </source>
</evidence>
<keyword evidence="2" id="KW-1185">Reference proteome</keyword>
<dbReference type="Proteomes" id="UP000308891">
    <property type="component" value="Unassembled WGS sequence"/>
</dbReference>
<organism evidence="1 2">
    <name type="scientific">Crenobacter intestini</name>
    <dbReference type="NCBI Taxonomy" id="2563443"/>
    <lineage>
        <taxon>Bacteria</taxon>
        <taxon>Pseudomonadati</taxon>
        <taxon>Pseudomonadota</taxon>
        <taxon>Betaproteobacteria</taxon>
        <taxon>Neisseriales</taxon>
        <taxon>Neisseriaceae</taxon>
        <taxon>Crenobacter</taxon>
    </lineage>
</organism>
<proteinExistence type="predicted"/>
<evidence type="ECO:0000313" key="2">
    <source>
        <dbReference type="Proteomes" id="UP000308891"/>
    </source>
</evidence>
<dbReference type="EMBL" id="STGJ01000014">
    <property type="protein sequence ID" value="TIC80309.1"/>
    <property type="molecule type" value="Genomic_DNA"/>
</dbReference>
<evidence type="ECO:0000313" key="1">
    <source>
        <dbReference type="EMBL" id="TIC80309.1"/>
    </source>
</evidence>
<comment type="caution">
    <text evidence="1">The sequence shown here is derived from an EMBL/GenBank/DDBJ whole genome shotgun (WGS) entry which is preliminary data.</text>
</comment>
<dbReference type="RefSeq" id="WP_136554577.1">
    <property type="nucleotide sequence ID" value="NZ_STGJ01000014.1"/>
</dbReference>
<reference evidence="1 2" key="1">
    <citation type="submission" date="2019-04" db="EMBL/GenBank/DDBJ databases">
        <title>Crenobacter sp. nov.</title>
        <authorList>
            <person name="Shi S."/>
        </authorList>
    </citation>
    <scope>NUCLEOTIDE SEQUENCE [LARGE SCALE GENOMIC DNA]</scope>
    <source>
        <strain evidence="1 2">GY 70310</strain>
    </source>
</reference>